<comment type="caution">
    <text evidence="1">The sequence shown here is derived from an EMBL/GenBank/DDBJ whole genome shotgun (WGS) entry which is preliminary data.</text>
</comment>
<dbReference type="RefSeq" id="WP_205278387.1">
    <property type="nucleotide sequence ID" value="NZ_JAFFPU010000012.1"/>
</dbReference>
<organism evidence="1 2">
    <name type="scientific">Leptospira ainlahdjerensis</name>
    <dbReference type="NCBI Taxonomy" id="2810033"/>
    <lineage>
        <taxon>Bacteria</taxon>
        <taxon>Pseudomonadati</taxon>
        <taxon>Spirochaetota</taxon>
        <taxon>Spirochaetia</taxon>
        <taxon>Leptospirales</taxon>
        <taxon>Leptospiraceae</taxon>
        <taxon>Leptospira</taxon>
    </lineage>
</organism>
<dbReference type="Proteomes" id="UP000724686">
    <property type="component" value="Unassembled WGS sequence"/>
</dbReference>
<dbReference type="EMBL" id="JAFFPU010000012">
    <property type="protein sequence ID" value="MBM9576205.1"/>
    <property type="molecule type" value="Genomic_DNA"/>
</dbReference>
<gene>
    <name evidence="1" type="ORF">JWG45_03470</name>
</gene>
<proteinExistence type="predicted"/>
<protein>
    <submittedName>
        <fullName evidence="1">Uncharacterized protein</fullName>
    </submittedName>
</protein>
<evidence type="ECO:0000313" key="1">
    <source>
        <dbReference type="EMBL" id="MBM9576205.1"/>
    </source>
</evidence>
<accession>A0ABS2U763</accession>
<name>A0ABS2U763_9LEPT</name>
<sequence length="94" mass="10323">MFLPTSCLDLQKNMSELRRPSVKVARPALILGGGEGGGKIPETFLYHKIKFFARKNSHVGIPTKHLSSGHFLSYLLSTLGLGYGASSHAFKIFF</sequence>
<evidence type="ECO:0000313" key="2">
    <source>
        <dbReference type="Proteomes" id="UP000724686"/>
    </source>
</evidence>
<keyword evidence="2" id="KW-1185">Reference proteome</keyword>
<reference evidence="1 2" key="1">
    <citation type="submission" date="2021-02" db="EMBL/GenBank/DDBJ databases">
        <title>Leptospira ainlahdjerensis sp. nov., Leptospira ainazelensis sp. nov., Leptospira abararensis sp. nov. and Leptospira chreensis sp. nov., four new species isolated from water sources in Algeria.</title>
        <authorList>
            <person name="Amara Korba A."/>
            <person name="Kainiu M."/>
            <person name="Vincent A.T."/>
            <person name="Mariet J.-F."/>
            <person name="Veyrier F.J."/>
            <person name="Goarant C."/>
            <person name="Picardeau M."/>
        </authorList>
    </citation>
    <scope>NUCLEOTIDE SEQUENCE [LARGE SCALE GENOMIC DNA]</scope>
    <source>
        <strain evidence="1 2">201903070</strain>
    </source>
</reference>